<dbReference type="GO" id="GO:0006338">
    <property type="term" value="P:chromatin remodeling"/>
    <property type="evidence" value="ECO:0007669"/>
    <property type="project" value="TreeGrafter"/>
</dbReference>
<feature type="compositionally biased region" description="Acidic residues" evidence="5">
    <location>
        <begin position="504"/>
        <end position="517"/>
    </location>
</feature>
<keyword evidence="3" id="KW-0863">Zinc-finger</keyword>
<evidence type="ECO:0000256" key="2">
    <source>
        <dbReference type="ARBA" id="ARBA00022723"/>
    </source>
</evidence>
<evidence type="ECO:0000313" key="8">
    <source>
        <dbReference type="Proteomes" id="UP001432322"/>
    </source>
</evidence>
<evidence type="ECO:0000256" key="3">
    <source>
        <dbReference type="ARBA" id="ARBA00022771"/>
    </source>
</evidence>
<dbReference type="PANTHER" id="PTHR12374">
    <property type="entry name" value="TRANSCRIPTIONAL ADAPTOR 2 ADA2 -RELATED"/>
    <property type="match status" value="1"/>
</dbReference>
<dbReference type="SMART" id="SM00717">
    <property type="entry name" value="SANT"/>
    <property type="match status" value="1"/>
</dbReference>
<evidence type="ECO:0000313" key="7">
    <source>
        <dbReference type="EMBL" id="GMT36843.1"/>
    </source>
</evidence>
<keyword evidence="2" id="KW-0479">Metal-binding</keyword>
<comment type="subcellular location">
    <subcellularLocation>
        <location evidence="1">Nucleus</location>
    </subcellularLocation>
</comment>
<feature type="compositionally biased region" description="Basic and acidic residues" evidence="5">
    <location>
        <begin position="318"/>
        <end position="354"/>
    </location>
</feature>
<evidence type="ECO:0000256" key="1">
    <source>
        <dbReference type="ARBA" id="ARBA00004123"/>
    </source>
</evidence>
<feature type="region of interest" description="Disordered" evidence="5">
    <location>
        <begin position="490"/>
        <end position="517"/>
    </location>
</feature>
<evidence type="ECO:0000259" key="6">
    <source>
        <dbReference type="SMART" id="SM00717"/>
    </source>
</evidence>
<dbReference type="GO" id="GO:0008270">
    <property type="term" value="F:zinc ion binding"/>
    <property type="evidence" value="ECO:0007669"/>
    <property type="project" value="UniProtKB-KW"/>
</dbReference>
<proteinExistence type="predicted"/>
<feature type="region of interest" description="Disordered" evidence="5">
    <location>
        <begin position="310"/>
        <end position="354"/>
    </location>
</feature>
<dbReference type="GO" id="GO:0003713">
    <property type="term" value="F:transcription coactivator activity"/>
    <property type="evidence" value="ECO:0007669"/>
    <property type="project" value="TreeGrafter"/>
</dbReference>
<dbReference type="InterPro" id="IPR009057">
    <property type="entry name" value="Homeodomain-like_sf"/>
</dbReference>
<dbReference type="AlphaFoldDB" id="A0AAV5WZR7"/>
<keyword evidence="4" id="KW-0862">Zinc</keyword>
<protein>
    <recommendedName>
        <fullName evidence="6">Myb-like domain-containing protein</fullName>
    </recommendedName>
</protein>
<feature type="region of interest" description="Disordered" evidence="5">
    <location>
        <begin position="402"/>
        <end position="452"/>
    </location>
</feature>
<evidence type="ECO:0000256" key="4">
    <source>
        <dbReference type="ARBA" id="ARBA00022833"/>
    </source>
</evidence>
<dbReference type="Pfam" id="PF25299">
    <property type="entry name" value="ZZ_ADA2"/>
    <property type="match status" value="1"/>
</dbReference>
<organism evidence="7 8">
    <name type="scientific">Pristionchus fissidentatus</name>
    <dbReference type="NCBI Taxonomy" id="1538716"/>
    <lineage>
        <taxon>Eukaryota</taxon>
        <taxon>Metazoa</taxon>
        <taxon>Ecdysozoa</taxon>
        <taxon>Nematoda</taxon>
        <taxon>Chromadorea</taxon>
        <taxon>Rhabditida</taxon>
        <taxon>Rhabditina</taxon>
        <taxon>Diplogasteromorpha</taxon>
        <taxon>Diplogasteroidea</taxon>
        <taxon>Neodiplogasteridae</taxon>
        <taxon>Pristionchus</taxon>
    </lineage>
</organism>
<dbReference type="CDD" id="cd00167">
    <property type="entry name" value="SANT"/>
    <property type="match status" value="1"/>
</dbReference>
<dbReference type="PANTHER" id="PTHR12374:SF20">
    <property type="entry name" value="TRANSCRIPTIONAL ADAPTER 2-ALPHA"/>
    <property type="match status" value="1"/>
</dbReference>
<reference evidence="7" key="1">
    <citation type="submission" date="2023-10" db="EMBL/GenBank/DDBJ databases">
        <title>Genome assembly of Pristionchus species.</title>
        <authorList>
            <person name="Yoshida K."/>
            <person name="Sommer R.J."/>
        </authorList>
    </citation>
    <scope>NUCLEOTIDE SEQUENCE</scope>
    <source>
        <strain evidence="7">RS5133</strain>
    </source>
</reference>
<feature type="domain" description="Myb-like" evidence="6">
    <location>
        <begin position="68"/>
        <end position="120"/>
    </location>
</feature>
<keyword evidence="8" id="KW-1185">Reference proteome</keyword>
<dbReference type="GO" id="GO:0070461">
    <property type="term" value="C:SAGA-type complex"/>
    <property type="evidence" value="ECO:0007669"/>
    <property type="project" value="TreeGrafter"/>
</dbReference>
<dbReference type="EMBL" id="BTSY01000007">
    <property type="protein sequence ID" value="GMT36843.1"/>
    <property type="molecule type" value="Genomic_DNA"/>
</dbReference>
<feature type="compositionally biased region" description="Acidic residues" evidence="5">
    <location>
        <begin position="419"/>
        <end position="428"/>
    </location>
</feature>
<gene>
    <name evidence="7" type="ORF">PFISCL1PPCAC_28140</name>
</gene>
<dbReference type="GO" id="GO:0003682">
    <property type="term" value="F:chromatin binding"/>
    <property type="evidence" value="ECO:0007669"/>
    <property type="project" value="TreeGrafter"/>
</dbReference>
<sequence>MAEGVGYDVDGPPRCVFCIRDVSKISRIACEECSAVLCIKCYQLGPEAGAHKRGHNYQISSDTTDALFDPRFSKQDEQELIQIVHRYKLGNWDAVTQQLPKGKKRNPIEVARHFHLYFVLSTLGRTAMKEKEWIERREHFKHDIGQILGDPSGQELYYHAAMEALRACKDLPSTGDDYVIEKIERIVQAHFDAVSRSERKRKAISMDLGLYKAKALQDKPKECFPYGESDDDEWWESMYTAGSIEKKERDRYYEDQFVCGDENCMALTAEDVDVEPPELDQMIQELQDQKFEDPEALEILESLKELKLDEEEENELMNGKKKEKEDTEVQKKTDQSEEKKEETKEEDEQHIVVKRARIECPDRLDDRPIHLFVPTQHHIGTVVDIDEELQEELEGAPDVFPAILEEPFGSVASDSEASSVEDAEDASDNDSSTSSESESEAGSDSSTSDSDVAGVFDYAAYEAAMREAGYASDDLYSDWDEETSGRLVEQLKELAKTGQLGADSTEEEGEEDEEEEE</sequence>
<name>A0AAV5WZR7_9BILA</name>
<comment type="caution">
    <text evidence="7">The sequence shown here is derived from an EMBL/GenBank/DDBJ whole genome shotgun (WGS) entry which is preliminary data.</text>
</comment>
<accession>A0AAV5WZR7</accession>
<feature type="compositionally biased region" description="Low complexity" evidence="5">
    <location>
        <begin position="429"/>
        <end position="452"/>
    </location>
</feature>
<dbReference type="InterPro" id="IPR000433">
    <property type="entry name" value="Znf_ZZ"/>
</dbReference>
<feature type="non-terminal residue" evidence="7">
    <location>
        <position position="517"/>
    </location>
</feature>
<dbReference type="InterPro" id="IPR001005">
    <property type="entry name" value="SANT/Myb"/>
</dbReference>
<dbReference type="Pfam" id="PF00249">
    <property type="entry name" value="Myb_DNA-binding"/>
    <property type="match status" value="1"/>
</dbReference>
<dbReference type="Gene3D" id="1.10.10.60">
    <property type="entry name" value="Homeodomain-like"/>
    <property type="match status" value="1"/>
</dbReference>
<evidence type="ECO:0000256" key="5">
    <source>
        <dbReference type="SAM" id="MobiDB-lite"/>
    </source>
</evidence>
<dbReference type="Proteomes" id="UP001432322">
    <property type="component" value="Unassembled WGS sequence"/>
</dbReference>
<dbReference type="GO" id="GO:0006357">
    <property type="term" value="P:regulation of transcription by RNA polymerase II"/>
    <property type="evidence" value="ECO:0007669"/>
    <property type="project" value="TreeGrafter"/>
</dbReference>
<dbReference type="GO" id="GO:0005634">
    <property type="term" value="C:nucleus"/>
    <property type="evidence" value="ECO:0007669"/>
    <property type="project" value="UniProtKB-SubCell"/>
</dbReference>
<dbReference type="SUPFAM" id="SSF46689">
    <property type="entry name" value="Homeodomain-like"/>
    <property type="match status" value="1"/>
</dbReference>